<sequence>MVRRRAGWCYCVSQVYCVLHIGLHSRPERRFLLVFYNRAVNRPVWFSGMGGGAAAVSKPLLLAQVTAGPGREFRASCVRWGAPAGHPEPKPPAGERARPQPQAAGGRPRPVRAPGHSPHTAGARPHRGTGPVRRPRAEETVPGGPPRAQPPDRGQPPPATRPPVRRPPDRGAARLEDVACESRV</sequence>
<proteinExistence type="predicted"/>
<dbReference type="EMBL" id="JANPWB010000010">
    <property type="protein sequence ID" value="KAJ1141884.1"/>
    <property type="molecule type" value="Genomic_DNA"/>
</dbReference>
<feature type="compositionally biased region" description="Basic and acidic residues" evidence="1">
    <location>
        <begin position="87"/>
        <end position="98"/>
    </location>
</feature>
<keyword evidence="3" id="KW-1185">Reference proteome</keyword>
<organism evidence="2 3">
    <name type="scientific">Pleurodeles waltl</name>
    <name type="common">Iberian ribbed newt</name>
    <dbReference type="NCBI Taxonomy" id="8319"/>
    <lineage>
        <taxon>Eukaryota</taxon>
        <taxon>Metazoa</taxon>
        <taxon>Chordata</taxon>
        <taxon>Craniata</taxon>
        <taxon>Vertebrata</taxon>
        <taxon>Euteleostomi</taxon>
        <taxon>Amphibia</taxon>
        <taxon>Batrachia</taxon>
        <taxon>Caudata</taxon>
        <taxon>Salamandroidea</taxon>
        <taxon>Salamandridae</taxon>
        <taxon>Pleurodelinae</taxon>
        <taxon>Pleurodeles</taxon>
    </lineage>
</organism>
<evidence type="ECO:0000313" key="2">
    <source>
        <dbReference type="EMBL" id="KAJ1141884.1"/>
    </source>
</evidence>
<feature type="compositionally biased region" description="Basic and acidic residues" evidence="1">
    <location>
        <begin position="166"/>
        <end position="184"/>
    </location>
</feature>
<feature type="compositionally biased region" description="Pro residues" evidence="1">
    <location>
        <begin position="143"/>
        <end position="161"/>
    </location>
</feature>
<accession>A0AAV7QN33</accession>
<evidence type="ECO:0000313" key="3">
    <source>
        <dbReference type="Proteomes" id="UP001066276"/>
    </source>
</evidence>
<dbReference type="Proteomes" id="UP001066276">
    <property type="component" value="Chromosome 6"/>
</dbReference>
<evidence type="ECO:0000256" key="1">
    <source>
        <dbReference type="SAM" id="MobiDB-lite"/>
    </source>
</evidence>
<reference evidence="2" key="1">
    <citation type="journal article" date="2022" name="bioRxiv">
        <title>Sequencing and chromosome-scale assembly of the giantPleurodeles waltlgenome.</title>
        <authorList>
            <person name="Brown T."/>
            <person name="Elewa A."/>
            <person name="Iarovenko S."/>
            <person name="Subramanian E."/>
            <person name="Araus A.J."/>
            <person name="Petzold A."/>
            <person name="Susuki M."/>
            <person name="Suzuki K.-i.T."/>
            <person name="Hayashi T."/>
            <person name="Toyoda A."/>
            <person name="Oliveira C."/>
            <person name="Osipova E."/>
            <person name="Leigh N.D."/>
            <person name="Simon A."/>
            <person name="Yun M.H."/>
        </authorList>
    </citation>
    <scope>NUCLEOTIDE SEQUENCE</scope>
    <source>
        <strain evidence="2">20211129_DDA</strain>
        <tissue evidence="2">Liver</tissue>
    </source>
</reference>
<protein>
    <submittedName>
        <fullName evidence="2">Uncharacterized protein</fullName>
    </submittedName>
</protein>
<comment type="caution">
    <text evidence="2">The sequence shown here is derived from an EMBL/GenBank/DDBJ whole genome shotgun (WGS) entry which is preliminary data.</text>
</comment>
<feature type="region of interest" description="Disordered" evidence="1">
    <location>
        <begin position="80"/>
        <end position="184"/>
    </location>
</feature>
<dbReference type="AlphaFoldDB" id="A0AAV7QN33"/>
<name>A0AAV7QN33_PLEWA</name>
<gene>
    <name evidence="2" type="ORF">NDU88_008212</name>
</gene>